<dbReference type="SUPFAM" id="SSF53955">
    <property type="entry name" value="Lysozyme-like"/>
    <property type="match status" value="1"/>
</dbReference>
<dbReference type="InterPro" id="IPR052354">
    <property type="entry name" value="Cell_Wall_Dynamics_Protein"/>
</dbReference>
<organism evidence="1 2">
    <name type="scientific">Undibacterium arcticum</name>
    <dbReference type="NCBI Taxonomy" id="1762892"/>
    <lineage>
        <taxon>Bacteria</taxon>
        <taxon>Pseudomonadati</taxon>
        <taxon>Pseudomonadota</taxon>
        <taxon>Betaproteobacteria</taxon>
        <taxon>Burkholderiales</taxon>
        <taxon>Oxalobacteraceae</taxon>
        <taxon>Undibacterium</taxon>
    </lineage>
</organism>
<keyword evidence="1" id="KW-0378">Hydrolase</keyword>
<dbReference type="RefSeq" id="WP_390323109.1">
    <property type="nucleotide sequence ID" value="NZ_JBHRTP010000119.1"/>
</dbReference>
<evidence type="ECO:0000313" key="1">
    <source>
        <dbReference type="EMBL" id="MFC3111398.1"/>
    </source>
</evidence>
<keyword evidence="2" id="KW-1185">Reference proteome</keyword>
<dbReference type="Gene3D" id="1.10.530.10">
    <property type="match status" value="1"/>
</dbReference>
<sequence>MLTAQQIAAATGAPVALATNWLSALTDAMHDFDIGTPARQAAFLAQIGHESTGLSAVVENLNYGAQGLANTWPGKFAVDPAAKVKIPNALANMLAHSPEAIANHAYAGKGGNGPVSSGDGWRYRGRGPIQLTTLANYANARDQLRKLLDSVPDFVVTPDAVADPRWGALCAGLYWSRNGCNALADKGQFDAITRAINGPAMAGAAERRALWAKAKSALGVK</sequence>
<dbReference type="PANTHER" id="PTHR34408">
    <property type="entry name" value="FAMILY PROTEIN, PUTATIVE-RELATED"/>
    <property type="match status" value="1"/>
</dbReference>
<dbReference type="Proteomes" id="UP001595530">
    <property type="component" value="Unassembled WGS sequence"/>
</dbReference>
<evidence type="ECO:0000313" key="2">
    <source>
        <dbReference type="Proteomes" id="UP001595530"/>
    </source>
</evidence>
<dbReference type="GO" id="GO:0016787">
    <property type="term" value="F:hydrolase activity"/>
    <property type="evidence" value="ECO:0007669"/>
    <property type="project" value="UniProtKB-KW"/>
</dbReference>
<dbReference type="PANTHER" id="PTHR34408:SF1">
    <property type="entry name" value="GLYCOSYL HYDROLASE FAMILY 19 DOMAIN-CONTAINING PROTEIN HI_1415"/>
    <property type="match status" value="1"/>
</dbReference>
<proteinExistence type="predicted"/>
<gene>
    <name evidence="1" type="ORF">ACFOFO_26235</name>
</gene>
<accession>A0ABV7F8H8</accession>
<reference evidence="2" key="1">
    <citation type="journal article" date="2019" name="Int. J. Syst. Evol. Microbiol.">
        <title>The Global Catalogue of Microorganisms (GCM) 10K type strain sequencing project: providing services to taxonomists for standard genome sequencing and annotation.</title>
        <authorList>
            <consortium name="The Broad Institute Genomics Platform"/>
            <consortium name="The Broad Institute Genome Sequencing Center for Infectious Disease"/>
            <person name="Wu L."/>
            <person name="Ma J."/>
        </authorList>
    </citation>
    <scope>NUCLEOTIDE SEQUENCE [LARGE SCALE GENOMIC DNA]</scope>
    <source>
        <strain evidence="2">KCTC 42986</strain>
    </source>
</reference>
<dbReference type="EMBL" id="JBHRTP010000119">
    <property type="protein sequence ID" value="MFC3111398.1"/>
    <property type="molecule type" value="Genomic_DNA"/>
</dbReference>
<protein>
    <submittedName>
        <fullName evidence="1">Glycoside hydrolase family 19 protein</fullName>
    </submittedName>
</protein>
<comment type="caution">
    <text evidence="1">The sequence shown here is derived from an EMBL/GenBank/DDBJ whole genome shotgun (WGS) entry which is preliminary data.</text>
</comment>
<dbReference type="InterPro" id="IPR023346">
    <property type="entry name" value="Lysozyme-like_dom_sf"/>
</dbReference>
<name>A0ABV7F8H8_9BURK</name>